<organism evidence="1 2">
    <name type="scientific">Nitrolancea hollandica Lb</name>
    <dbReference type="NCBI Taxonomy" id="1129897"/>
    <lineage>
        <taxon>Bacteria</taxon>
        <taxon>Pseudomonadati</taxon>
        <taxon>Thermomicrobiota</taxon>
        <taxon>Thermomicrobia</taxon>
        <taxon>Sphaerobacterales</taxon>
        <taxon>Sphaerobacterineae</taxon>
        <taxon>Sphaerobacteraceae</taxon>
        <taxon>Nitrolancea</taxon>
    </lineage>
</organism>
<dbReference type="EMBL" id="CAGS01000514">
    <property type="protein sequence ID" value="CCF85757.1"/>
    <property type="molecule type" value="Genomic_DNA"/>
</dbReference>
<evidence type="ECO:0000313" key="2">
    <source>
        <dbReference type="Proteomes" id="UP000004221"/>
    </source>
</evidence>
<reference evidence="1 2" key="1">
    <citation type="journal article" date="2012" name="ISME J.">
        <title>Nitrification expanded: discovery, physiology and genomics of a nitrite-oxidizing bacterium from the phylum Chloroflexi.</title>
        <authorList>
            <person name="Sorokin D.Y."/>
            <person name="Lucker S."/>
            <person name="Vejmelkova D."/>
            <person name="Kostrikina N.A."/>
            <person name="Kleerebezem R."/>
            <person name="Rijpstra W.I."/>
            <person name="Damste J.S."/>
            <person name="Le Paslier D."/>
            <person name="Muyzer G."/>
            <person name="Wagner M."/>
            <person name="van Loosdrecht M.C."/>
            <person name="Daims H."/>
        </authorList>
    </citation>
    <scope>NUCLEOTIDE SEQUENCE [LARGE SCALE GENOMIC DNA]</scope>
    <source>
        <strain evidence="2">none</strain>
    </source>
</reference>
<keyword evidence="2" id="KW-1185">Reference proteome</keyword>
<evidence type="ECO:0000313" key="1">
    <source>
        <dbReference type="EMBL" id="CCF85757.1"/>
    </source>
</evidence>
<dbReference type="Proteomes" id="UP000004221">
    <property type="component" value="Unassembled WGS sequence"/>
</dbReference>
<gene>
    <name evidence="1" type="ORF">NITHO_5610002</name>
</gene>
<comment type="caution">
    <text evidence="1">The sequence shown here is derived from an EMBL/GenBank/DDBJ whole genome shotgun (WGS) entry which is preliminary data.</text>
</comment>
<dbReference type="AlphaFoldDB" id="I4EM44"/>
<accession>I4EM44</accession>
<proteinExistence type="predicted"/>
<sequence length="78" mass="8284">MRTGFRLSTGCNRSITGWFWVESGPAGTLTVNCIDIQIAVILCQKLQLSIGFQAPILTQTCYHRLAVGVAATASPSAA</sequence>
<protein>
    <submittedName>
        <fullName evidence="1">Uncharacterized protein</fullName>
    </submittedName>
</protein>
<name>I4EM44_9BACT</name>